<evidence type="ECO:0000313" key="2">
    <source>
        <dbReference type="Proteomes" id="UP000423525"/>
    </source>
</evidence>
<organism evidence="1 2">
    <name type="scientific">Corynebacterium rouxii</name>
    <dbReference type="NCBI Taxonomy" id="2719119"/>
    <lineage>
        <taxon>Bacteria</taxon>
        <taxon>Bacillati</taxon>
        <taxon>Actinomycetota</taxon>
        <taxon>Actinomycetes</taxon>
        <taxon>Mycobacteriales</taxon>
        <taxon>Corynebacteriaceae</taxon>
        <taxon>Corynebacterium</taxon>
    </lineage>
</organism>
<dbReference type="Proteomes" id="UP000423525">
    <property type="component" value="Chromosome"/>
</dbReference>
<protein>
    <submittedName>
        <fullName evidence="1">Uncharacterized protein</fullName>
    </submittedName>
</protein>
<dbReference type="KEGG" id="crf:FRC0190_01306"/>
<sequence length="106" mass="12185">MAGLWLVKMAVKNQFSHPEYSTEVVNLVNRLQGGWNRICICAGRYLSIGRYPIAGSYATHRSYRFAWCLRQLFGCKYHRRVSLLSFQISHSTSRLRASPRASTGWS</sequence>
<evidence type="ECO:0000313" key="1">
    <source>
        <dbReference type="EMBL" id="VZH85342.1"/>
    </source>
</evidence>
<proteinExistence type="predicted"/>
<accession>A0A6I8MHI7</accession>
<dbReference type="EMBL" id="LR738855">
    <property type="protein sequence ID" value="VZH85342.1"/>
    <property type="molecule type" value="Genomic_DNA"/>
</dbReference>
<gene>
    <name evidence="1" type="ORF">FRC0190_01306</name>
</gene>
<name>A0A6I8MHI7_9CORY</name>
<dbReference type="AlphaFoldDB" id="A0A6I8MHI7"/>
<reference evidence="1 2" key="1">
    <citation type="submission" date="2019-11" db="EMBL/GenBank/DDBJ databases">
        <authorList>
            <person name="Brisse S."/>
        </authorList>
    </citation>
    <scope>NUCLEOTIDE SEQUENCE [LARGE SCALE GENOMIC DNA]</scope>
    <source>
        <strain evidence="1">FRC0190</strain>
    </source>
</reference>